<evidence type="ECO:0000313" key="9">
    <source>
        <dbReference type="EMBL" id="AKT42284.1"/>
    </source>
</evidence>
<dbReference type="EMBL" id="CP012159">
    <property type="protein sequence ID" value="AKT42284.1"/>
    <property type="molecule type" value="Genomic_DNA"/>
</dbReference>
<evidence type="ECO:0000256" key="1">
    <source>
        <dbReference type="ARBA" id="ARBA00022490"/>
    </source>
</evidence>
<dbReference type="RefSeq" id="WP_050433940.1">
    <property type="nucleotide sequence ID" value="NZ_CP012159.1"/>
</dbReference>
<accession>A0A0K1EN51</accession>
<gene>
    <name evidence="9" type="ORF">CMC5_065070</name>
</gene>
<comment type="catalytic activity">
    <reaction evidence="6">
        <text>5-carboxymethylaminomethyluridine(34) in tRNA(Leu) + S-adenosyl-L-methionine = 5-carboxymethylaminomethyl-2'-O-methyluridine(34) in tRNA(Leu) + S-adenosyl-L-homocysteine + H(+)</text>
        <dbReference type="Rhea" id="RHEA:43088"/>
        <dbReference type="Rhea" id="RHEA-COMP:10333"/>
        <dbReference type="Rhea" id="RHEA-COMP:10334"/>
        <dbReference type="ChEBI" id="CHEBI:15378"/>
        <dbReference type="ChEBI" id="CHEBI:57856"/>
        <dbReference type="ChEBI" id="CHEBI:59789"/>
        <dbReference type="ChEBI" id="CHEBI:74508"/>
        <dbReference type="ChEBI" id="CHEBI:74511"/>
        <dbReference type="EC" id="2.1.1.207"/>
    </reaction>
</comment>
<dbReference type="EC" id="2.1.1.207" evidence="6"/>
<dbReference type="AlphaFoldDB" id="A0A0K1EN51"/>
<keyword evidence="4 6" id="KW-0949">S-adenosyl-L-methionine</keyword>
<feature type="domain" description="tRNA/rRNA methyltransferase SpoU type" evidence="8">
    <location>
        <begin position="18"/>
        <end position="157"/>
    </location>
</feature>
<dbReference type="InterPro" id="IPR016914">
    <property type="entry name" value="TrmL"/>
</dbReference>
<evidence type="ECO:0000256" key="6">
    <source>
        <dbReference type="HAMAP-Rule" id="MF_01885"/>
    </source>
</evidence>
<comment type="function">
    <text evidence="6">Could methylate the ribose at the nucleotide 34 wobble position in tRNA.</text>
</comment>
<name>A0A0K1EN51_CHOCO</name>
<keyword evidence="1 6" id="KW-0963">Cytoplasm</keyword>
<dbReference type="CDD" id="cd18094">
    <property type="entry name" value="SpoU-like_TrmL"/>
    <property type="match status" value="1"/>
</dbReference>
<evidence type="ECO:0000256" key="4">
    <source>
        <dbReference type="ARBA" id="ARBA00022691"/>
    </source>
</evidence>
<dbReference type="PANTHER" id="PTHR42971">
    <property type="entry name" value="TRNA (CYTIDINE(34)-2'-O)-METHYLTRANSFERASE"/>
    <property type="match status" value="1"/>
</dbReference>
<feature type="binding site" evidence="6 7">
    <location>
        <position position="145"/>
    </location>
    <ligand>
        <name>S-adenosyl-L-methionine</name>
        <dbReference type="ChEBI" id="CHEBI:59789"/>
    </ligand>
</feature>
<dbReference type="GO" id="GO:0141098">
    <property type="term" value="F:tRNA (cytidine(34)-2'-O)-methyltransferase activity"/>
    <property type="evidence" value="ECO:0007669"/>
    <property type="project" value="RHEA"/>
</dbReference>
<proteinExistence type="inferred from homology"/>
<protein>
    <recommendedName>
        <fullName evidence="6">Putative tRNA (cytidine(34)-2'-O)-methyltransferase</fullName>
        <ecNumber evidence="6">2.1.1.207</ecNumber>
    </recommendedName>
    <alternativeName>
        <fullName evidence="6">tRNA (cytidine/uridine-2'-O-)-methyltransferase</fullName>
    </alternativeName>
</protein>
<comment type="catalytic activity">
    <reaction evidence="6">
        <text>cytidine(34) in tRNA + S-adenosyl-L-methionine = 2'-O-methylcytidine(34) in tRNA + S-adenosyl-L-homocysteine + H(+)</text>
        <dbReference type="Rhea" id="RHEA:43084"/>
        <dbReference type="Rhea" id="RHEA-COMP:10331"/>
        <dbReference type="Rhea" id="RHEA-COMP:10332"/>
        <dbReference type="ChEBI" id="CHEBI:15378"/>
        <dbReference type="ChEBI" id="CHEBI:57856"/>
        <dbReference type="ChEBI" id="CHEBI:59789"/>
        <dbReference type="ChEBI" id="CHEBI:74495"/>
        <dbReference type="ChEBI" id="CHEBI:82748"/>
        <dbReference type="EC" id="2.1.1.207"/>
    </reaction>
</comment>
<evidence type="ECO:0000259" key="8">
    <source>
        <dbReference type="Pfam" id="PF00588"/>
    </source>
</evidence>
<dbReference type="InterPro" id="IPR001537">
    <property type="entry name" value="SpoU_MeTrfase"/>
</dbReference>
<keyword evidence="10" id="KW-1185">Reference proteome</keyword>
<evidence type="ECO:0000256" key="7">
    <source>
        <dbReference type="PIRSR" id="PIRSR029256-1"/>
    </source>
</evidence>
<dbReference type="GO" id="GO:0141102">
    <property type="term" value="F:tRNA (5-carboxymethylaminomethyluridine(34)-2'-O)-methyltransferase activity"/>
    <property type="evidence" value="ECO:0007669"/>
    <property type="project" value="RHEA"/>
</dbReference>
<dbReference type="SUPFAM" id="SSF75217">
    <property type="entry name" value="alpha/beta knot"/>
    <property type="match status" value="1"/>
</dbReference>
<dbReference type="InterPro" id="IPR029028">
    <property type="entry name" value="Alpha/beta_knot_MTases"/>
</dbReference>
<dbReference type="KEGG" id="ccro:CMC5_065070"/>
<evidence type="ECO:0000256" key="5">
    <source>
        <dbReference type="ARBA" id="ARBA00022694"/>
    </source>
</evidence>
<sequence length="173" mass="19110">MPHETRLRLRAAPLEPPFRLVLIEPEIPQNTGNIGRLSAATQSPLHLIGRLGFRIDEHAVRRAGLDYWHLVQLEQHVNLDHFKHAHPGARLRLFSSSATRSYLDAEFRPGDALVFGKESMGLDPALLESMPDSVFGIPMPGAVRSLNLANAVSIVLYEALRQVGALNTPQAQS</sequence>
<comment type="similarity">
    <text evidence="6">Belongs to the class IV-like SAM-binding methyltransferase superfamily. RNA methyltransferase TrmH family. TrmL subfamily.</text>
</comment>
<feature type="binding site" evidence="6 7">
    <location>
        <position position="116"/>
    </location>
    <ligand>
        <name>S-adenosyl-L-methionine</name>
        <dbReference type="ChEBI" id="CHEBI:59789"/>
    </ligand>
</feature>
<keyword evidence="3 6" id="KW-0808">Transferase</keyword>
<feature type="binding site" evidence="6 7">
    <location>
        <position position="137"/>
    </location>
    <ligand>
        <name>S-adenosyl-L-methionine</name>
        <dbReference type="ChEBI" id="CHEBI:59789"/>
    </ligand>
</feature>
<keyword evidence="5 6" id="KW-0819">tRNA processing</keyword>
<dbReference type="Gene3D" id="3.40.1280.10">
    <property type="match status" value="1"/>
</dbReference>
<evidence type="ECO:0000313" key="10">
    <source>
        <dbReference type="Proteomes" id="UP000067626"/>
    </source>
</evidence>
<dbReference type="GO" id="GO:0005737">
    <property type="term" value="C:cytoplasm"/>
    <property type="evidence" value="ECO:0007669"/>
    <property type="project" value="UniProtKB-SubCell"/>
</dbReference>
<dbReference type="PIRSF" id="PIRSF029256">
    <property type="entry name" value="SpoU_TrmH_prd"/>
    <property type="match status" value="1"/>
</dbReference>
<dbReference type="HAMAP" id="MF_01885">
    <property type="entry name" value="tRNA_methyltr_TrmL"/>
    <property type="match status" value="1"/>
</dbReference>
<evidence type="ECO:0000256" key="3">
    <source>
        <dbReference type="ARBA" id="ARBA00022679"/>
    </source>
</evidence>
<reference evidence="9 10" key="1">
    <citation type="submission" date="2015-07" db="EMBL/GenBank/DDBJ databases">
        <title>Genome analysis of myxobacterium Chondromyces crocatus Cm c5 reveals a high potential for natural compound synthesis and the genetic basis for the loss of fruiting body formation.</title>
        <authorList>
            <person name="Zaburannyi N."/>
            <person name="Bunk B."/>
            <person name="Maier J."/>
            <person name="Overmann J."/>
            <person name="Mueller R."/>
        </authorList>
    </citation>
    <scope>NUCLEOTIDE SEQUENCE [LARGE SCALE GENOMIC DNA]</scope>
    <source>
        <strain evidence="9 10">Cm c5</strain>
    </source>
</reference>
<comment type="subcellular location">
    <subcellularLocation>
        <location evidence="6">Cytoplasm</location>
    </subcellularLocation>
</comment>
<dbReference type="GO" id="GO:0002130">
    <property type="term" value="P:wobble position ribose methylation"/>
    <property type="evidence" value="ECO:0007669"/>
    <property type="project" value="TreeGrafter"/>
</dbReference>
<comment type="caution">
    <text evidence="6">Lacks conserved residue(s) required for the propagation of feature annotation.</text>
</comment>
<evidence type="ECO:0000256" key="2">
    <source>
        <dbReference type="ARBA" id="ARBA00022603"/>
    </source>
</evidence>
<dbReference type="PATRIC" id="fig|52.7.peg.7155"/>
<dbReference type="Pfam" id="PF00588">
    <property type="entry name" value="SpoU_methylase"/>
    <property type="match status" value="1"/>
</dbReference>
<dbReference type="InterPro" id="IPR029026">
    <property type="entry name" value="tRNA_m1G_MTases_N"/>
</dbReference>
<organism evidence="9 10">
    <name type="scientific">Chondromyces crocatus</name>
    <dbReference type="NCBI Taxonomy" id="52"/>
    <lineage>
        <taxon>Bacteria</taxon>
        <taxon>Pseudomonadati</taxon>
        <taxon>Myxococcota</taxon>
        <taxon>Polyangia</taxon>
        <taxon>Polyangiales</taxon>
        <taxon>Polyangiaceae</taxon>
        <taxon>Chondromyces</taxon>
    </lineage>
</organism>
<keyword evidence="2 6" id="KW-0489">Methyltransferase</keyword>
<dbReference type="Proteomes" id="UP000067626">
    <property type="component" value="Chromosome"/>
</dbReference>
<dbReference type="STRING" id="52.CMC5_065070"/>
<dbReference type="PANTHER" id="PTHR42971:SF1">
    <property type="entry name" value="TRNA (CYTIDINE(34)-2'-O)-METHYLTRANSFERASE"/>
    <property type="match status" value="1"/>
</dbReference>
<dbReference type="GO" id="GO:0003723">
    <property type="term" value="F:RNA binding"/>
    <property type="evidence" value="ECO:0007669"/>
    <property type="project" value="InterPro"/>
</dbReference>